<evidence type="ECO:0000313" key="2">
    <source>
        <dbReference type="EMBL" id="QJQ01193.1"/>
    </source>
</evidence>
<sequence length="692" mass="78627">MHRLKIQTGTITPEIEPPAQTGVVPEQKPLTIASSSGGTLRQQEGGFRHSLRNALEEQNSPRSQRTKPVLANGVNLCREIGRMLGNARLSMETPTVIATTYASRITHDHAENIAANLILDLNLMFEEKLQHVIEEEPYFTTEIKKGIELIHSQLNIESIVVDQHHPLGSDHRANRIEFLYQKLKQYYPEGALRNLIDAQDGRDSTINNFIARHPLLDRNVSDADRVKVIGYLKLIKQLFGQHPYFGGSVEYKQGIEDSLEYWVYHLSTLTRDPDRSIPLGKHGYGHLLLKPMSDYFTPESGLLPLMNQRNLGTGVAEAQWSELSKAMKRSLKNGISQFRDKRLPDRPEKHMQDLKYSRQFHELMDKVAKLYSKAPAQLSTEEIWTAADEDERKFLYGDIAEIPWSDAHLLSGEGFPHTFNVEIHAEALDYRHPLVTRQRETGLMNVVGLFGNILEKPEVACEKYLNEIRRKLNIPLDQKNFRIRDKEFGIDYNSEFLKNDFIGKQQAWYESAYENYKPIIGGVSGHTLGYLNLYRSAVDKWHLQNRHQRHALPDHPSLETFRGIMLAALIGNKRHHSYDEVMTASVGAKFALAEGDGLQYKDRAGYGDILRSSDPILRQCAQRAASQVEASYLSLDYDTVLSAIELNRPGLRSHLEAPVSRYFRALASGQSEALESAKQSISTVLTQQLGER</sequence>
<evidence type="ECO:0000313" key="3">
    <source>
        <dbReference type="Proteomes" id="UP000501648"/>
    </source>
</evidence>
<name>A0A6M3ZSD7_9BURK</name>
<evidence type="ECO:0000256" key="1">
    <source>
        <dbReference type="SAM" id="MobiDB-lite"/>
    </source>
</evidence>
<feature type="region of interest" description="Disordered" evidence="1">
    <location>
        <begin position="1"/>
        <end position="22"/>
    </location>
</feature>
<protein>
    <submittedName>
        <fullName evidence="2">Uncharacterized protein</fullName>
    </submittedName>
</protein>
<dbReference type="AlphaFoldDB" id="A0A6M3ZSD7"/>
<reference evidence="2 3" key="1">
    <citation type="journal article" date="2012" name="J. Bacteriol.">
        <title>Genome sequence of the pathogenic Herbaspirillum seropedicae strain Os34, isolated from rice roots.</title>
        <authorList>
            <person name="Ye W."/>
            <person name="Ye S."/>
            <person name="Liu J."/>
            <person name="Chang S."/>
            <person name="Chen M."/>
            <person name="Zhu B."/>
            <person name="Guo L."/>
            <person name="An Q."/>
        </authorList>
    </citation>
    <scope>NUCLEOTIDE SEQUENCE [LARGE SCALE GENOMIC DNA]</scope>
    <source>
        <strain evidence="2 3">Os34</strain>
    </source>
</reference>
<dbReference type="EMBL" id="CP008956">
    <property type="protein sequence ID" value="QJQ01193.1"/>
    <property type="molecule type" value="Genomic_DNA"/>
</dbReference>
<proteinExistence type="predicted"/>
<accession>A0A6M3ZSD7</accession>
<gene>
    <name evidence="2" type="ORF">C798_13390</name>
</gene>
<dbReference type="Proteomes" id="UP000501648">
    <property type="component" value="Chromosome"/>
</dbReference>
<dbReference type="RefSeq" id="WP_017453275.1">
    <property type="nucleotide sequence ID" value="NZ_CP008956.1"/>
</dbReference>
<organism evidence="2 3">
    <name type="scientific">Herbaspirillum rubrisubalbicans Os34</name>
    <dbReference type="NCBI Taxonomy" id="1235827"/>
    <lineage>
        <taxon>Bacteria</taxon>
        <taxon>Pseudomonadati</taxon>
        <taxon>Pseudomonadota</taxon>
        <taxon>Betaproteobacteria</taxon>
        <taxon>Burkholderiales</taxon>
        <taxon>Oxalobacteraceae</taxon>
        <taxon>Herbaspirillum</taxon>
    </lineage>
</organism>